<dbReference type="InterPro" id="IPR029052">
    <property type="entry name" value="Metallo-depent_PP-like"/>
</dbReference>
<keyword evidence="3" id="KW-0812">Transmembrane</keyword>
<dbReference type="InterPro" id="IPR027372">
    <property type="entry name" value="Phytase-like_dom"/>
</dbReference>
<organism evidence="3">
    <name type="scientific">uncultured Solirubrobacteraceae bacterium</name>
    <dbReference type="NCBI Taxonomy" id="1162706"/>
    <lineage>
        <taxon>Bacteria</taxon>
        <taxon>Bacillati</taxon>
        <taxon>Actinomycetota</taxon>
        <taxon>Thermoleophilia</taxon>
        <taxon>Solirubrobacterales</taxon>
        <taxon>Solirubrobacteraceae</taxon>
        <taxon>environmental samples</taxon>
    </lineage>
</organism>
<gene>
    <name evidence="3" type="ORF">AVDCRST_MAG38-2317</name>
</gene>
<dbReference type="AlphaFoldDB" id="A0A6J4S411"/>
<feature type="domain" description="Phytase-like" evidence="2">
    <location>
        <begin position="64"/>
        <end position="377"/>
    </location>
</feature>
<sequence>MFPRVLPALIASAALTGAVAPASAAVPRPASLEARAILPADASAPAPFPGVVDSDPAPAADARQPIGGFSALLDAPGRDVFWAMPDNGFGTKANSRSFLLRVYRIRARFETRSGGEGAVDVLDSITLRDPDRHVPFGIVNQRTTERLLTGGDFDIESVRIDRRGHFWFGEEFGPFLLHTDASGRVLEAPIPLPDVKSPDHPADAPAPFEGDANLGRSNGFEGMALSDDGRRLYPVLEGAVTGDDPRARRIYEFDIRRSRYTGRELEYRVDDPSFLVSDLTALDRDRFIALERDNREGATARHKQGFAVDFDRRRPDGTLLRRRVVDLLDIADPRGISLPARPGDVGLGNPFAMPYVTIESVLPLGPDRLAIVNDTNFGSLGRNPQLPDYSDLVVLRVPALRDALVERARTRDGGTTPAFTATRPSRSALAVIGDTPYGDDQVAAFPGLVADIDADRQVGLVLHVGDVKNGSSTCSDQRLRSVRALYDSFADPFVYTPGDNEWTDCHRPAAGGYLPTERLASVRDLFFAESGETLGRRALRPIRQSDEAGFEDFVENQLWGRSDAIFSTLHVVGSNNGLEPWFAGAETESQRAIRLQEFEERMEANLAWLDTTFAQAERREARGVVIAMQADMFAAGPVDGFTPIVRRIAELASRFDGPVLLLEGDTHRYLVDQPLLTGSAAHGVETAAPNVTRIVVEGETAGEWLKLSVRPRATPMFRWTRERV</sequence>
<dbReference type="EMBL" id="CADCVJ010000198">
    <property type="protein sequence ID" value="CAA9485756.1"/>
    <property type="molecule type" value="Genomic_DNA"/>
</dbReference>
<feature type="signal peptide" evidence="1">
    <location>
        <begin position="1"/>
        <end position="24"/>
    </location>
</feature>
<protein>
    <submittedName>
        <fullName evidence="3">Transmembrane protein</fullName>
    </submittedName>
</protein>
<accession>A0A6J4S411</accession>
<dbReference type="Pfam" id="PF13449">
    <property type="entry name" value="Phytase-like"/>
    <property type="match status" value="1"/>
</dbReference>
<evidence type="ECO:0000313" key="3">
    <source>
        <dbReference type="EMBL" id="CAA9485756.1"/>
    </source>
</evidence>
<dbReference type="SUPFAM" id="SSF56300">
    <property type="entry name" value="Metallo-dependent phosphatases"/>
    <property type="match status" value="1"/>
</dbReference>
<name>A0A6J4S411_9ACTN</name>
<evidence type="ECO:0000259" key="2">
    <source>
        <dbReference type="Pfam" id="PF13449"/>
    </source>
</evidence>
<keyword evidence="3" id="KW-0472">Membrane</keyword>
<proteinExistence type="predicted"/>
<reference evidence="3" key="1">
    <citation type="submission" date="2020-02" db="EMBL/GenBank/DDBJ databases">
        <authorList>
            <person name="Meier V. D."/>
        </authorList>
    </citation>
    <scope>NUCLEOTIDE SEQUENCE</scope>
    <source>
        <strain evidence="3">AVDCRST_MAG38</strain>
    </source>
</reference>
<feature type="chain" id="PRO_5026827316" evidence="1">
    <location>
        <begin position="25"/>
        <end position="724"/>
    </location>
</feature>
<keyword evidence="1" id="KW-0732">Signal</keyword>
<dbReference type="PANTHER" id="PTHR37957">
    <property type="entry name" value="BLR7070 PROTEIN"/>
    <property type="match status" value="1"/>
</dbReference>
<evidence type="ECO:0000256" key="1">
    <source>
        <dbReference type="SAM" id="SignalP"/>
    </source>
</evidence>
<dbReference type="PANTHER" id="PTHR37957:SF1">
    <property type="entry name" value="PHYTASE-LIKE DOMAIN-CONTAINING PROTEIN"/>
    <property type="match status" value="1"/>
</dbReference>